<name>A0A9D9GTM5_9GAMM</name>
<proteinExistence type="predicted"/>
<evidence type="ECO:0000313" key="3">
    <source>
        <dbReference type="Proteomes" id="UP000823631"/>
    </source>
</evidence>
<evidence type="ECO:0000256" key="1">
    <source>
        <dbReference type="SAM" id="MobiDB-lite"/>
    </source>
</evidence>
<protein>
    <submittedName>
        <fullName evidence="2">Uncharacterized protein</fullName>
    </submittedName>
</protein>
<dbReference type="Proteomes" id="UP000823631">
    <property type="component" value="Unassembled WGS sequence"/>
</dbReference>
<reference evidence="2" key="2">
    <citation type="journal article" date="2021" name="PeerJ">
        <title>Extensive microbial diversity within the chicken gut microbiome revealed by metagenomics and culture.</title>
        <authorList>
            <person name="Gilroy R."/>
            <person name="Ravi A."/>
            <person name="Getino M."/>
            <person name="Pursley I."/>
            <person name="Horton D.L."/>
            <person name="Alikhan N.F."/>
            <person name="Baker D."/>
            <person name="Gharbi K."/>
            <person name="Hall N."/>
            <person name="Watson M."/>
            <person name="Adriaenssens E.M."/>
            <person name="Foster-Nyarko E."/>
            <person name="Jarju S."/>
            <person name="Secka A."/>
            <person name="Antonio M."/>
            <person name="Oren A."/>
            <person name="Chaudhuri R.R."/>
            <person name="La Ragione R."/>
            <person name="Hildebrand F."/>
            <person name="Pallen M.J."/>
        </authorList>
    </citation>
    <scope>NUCLEOTIDE SEQUENCE</scope>
    <source>
        <strain evidence="2">17213</strain>
    </source>
</reference>
<dbReference type="AlphaFoldDB" id="A0A9D9GTM5"/>
<comment type="caution">
    <text evidence="2">The sequence shown here is derived from an EMBL/GenBank/DDBJ whole genome shotgun (WGS) entry which is preliminary data.</text>
</comment>
<accession>A0A9D9GTM5</accession>
<dbReference type="PROSITE" id="PS50890">
    <property type="entry name" value="PUA"/>
    <property type="match status" value="1"/>
</dbReference>
<gene>
    <name evidence="2" type="ORF">IAB19_02765</name>
</gene>
<organism evidence="2 3">
    <name type="scientific">Candidatus Avisuccinivibrio stercorigallinarum</name>
    <dbReference type="NCBI Taxonomy" id="2840704"/>
    <lineage>
        <taxon>Bacteria</taxon>
        <taxon>Pseudomonadati</taxon>
        <taxon>Pseudomonadota</taxon>
        <taxon>Gammaproteobacteria</taxon>
        <taxon>Aeromonadales</taxon>
        <taxon>Succinivibrionaceae</taxon>
        <taxon>Succinivibrionaceae incertae sedis</taxon>
        <taxon>Candidatus Avisuccinivibrio</taxon>
    </lineage>
</organism>
<feature type="region of interest" description="Disordered" evidence="1">
    <location>
        <begin position="67"/>
        <end position="89"/>
    </location>
</feature>
<reference evidence="2" key="1">
    <citation type="submission" date="2020-10" db="EMBL/GenBank/DDBJ databases">
        <authorList>
            <person name="Gilroy R."/>
        </authorList>
    </citation>
    <scope>NUCLEOTIDE SEQUENCE</scope>
    <source>
        <strain evidence="2">17213</strain>
    </source>
</reference>
<sequence>MDKDILKKRVLFACDGHTAAELEREMKMSHGEAVRMTHKIRDLKLTRESVAQMTKQELYKLYYKRAPSEHSTKGPNNQAKSAASVAEDL</sequence>
<evidence type="ECO:0000313" key="2">
    <source>
        <dbReference type="EMBL" id="MBO8415285.1"/>
    </source>
</evidence>
<dbReference type="EMBL" id="JADINH010000051">
    <property type="protein sequence ID" value="MBO8415285.1"/>
    <property type="molecule type" value="Genomic_DNA"/>
</dbReference>